<evidence type="ECO:0000313" key="3">
    <source>
        <dbReference type="Proteomes" id="UP000799539"/>
    </source>
</evidence>
<evidence type="ECO:0008006" key="4">
    <source>
        <dbReference type="Google" id="ProtNLM"/>
    </source>
</evidence>
<evidence type="ECO:0000313" key="2">
    <source>
        <dbReference type="EMBL" id="KAF2210189.1"/>
    </source>
</evidence>
<sequence>MDPIYINSKQLPTGDNCTFGPAGTELPTPEQVRSKAEHDGHDTSKTFRPEPVRFPELGLIVKWGEDITIAEGQCLWVLRQHLREEVPVPTIHGWRRQAGDSMASRWNDLSEDDRLSICSQLHNMIMSWRRIKPSLDTPGLFQRFFAAFVEFFNLEIASETTPKCHLSAINGDGLRDIIFCDAGSYPAGPFANISEFHDAYSNLLMQDGTRAESISYRKRNQELAGLRDDIPVVFTHADLDFSNILLSDPQDGPVCIKAVIDWHQSGWYPEPWEWLKSQSVVGPHSDWAKKYLSRVLKSVPHDYFYAWEYISMSTI</sequence>
<accession>A0A6A6F9W3</accession>
<dbReference type="InterPro" id="IPR011009">
    <property type="entry name" value="Kinase-like_dom_sf"/>
</dbReference>
<reference evidence="2" key="1">
    <citation type="journal article" date="2020" name="Stud. Mycol.">
        <title>101 Dothideomycetes genomes: a test case for predicting lifestyles and emergence of pathogens.</title>
        <authorList>
            <person name="Haridas S."/>
            <person name="Albert R."/>
            <person name="Binder M."/>
            <person name="Bloem J."/>
            <person name="Labutti K."/>
            <person name="Salamov A."/>
            <person name="Andreopoulos B."/>
            <person name="Baker S."/>
            <person name="Barry K."/>
            <person name="Bills G."/>
            <person name="Bluhm B."/>
            <person name="Cannon C."/>
            <person name="Castanera R."/>
            <person name="Culley D."/>
            <person name="Daum C."/>
            <person name="Ezra D."/>
            <person name="Gonzalez J."/>
            <person name="Henrissat B."/>
            <person name="Kuo A."/>
            <person name="Liang C."/>
            <person name="Lipzen A."/>
            <person name="Lutzoni F."/>
            <person name="Magnuson J."/>
            <person name="Mondo S."/>
            <person name="Nolan M."/>
            <person name="Ohm R."/>
            <person name="Pangilinan J."/>
            <person name="Park H.-J."/>
            <person name="Ramirez L."/>
            <person name="Alfaro M."/>
            <person name="Sun H."/>
            <person name="Tritt A."/>
            <person name="Yoshinaga Y."/>
            <person name="Zwiers L.-H."/>
            <person name="Turgeon B."/>
            <person name="Goodwin S."/>
            <person name="Spatafora J."/>
            <person name="Crous P."/>
            <person name="Grigoriev I."/>
        </authorList>
    </citation>
    <scope>NUCLEOTIDE SEQUENCE</scope>
    <source>
        <strain evidence="2">SCOH1-5</strain>
    </source>
</reference>
<gene>
    <name evidence="2" type="ORF">CERZMDRAFT_113422</name>
</gene>
<feature type="region of interest" description="Disordered" evidence="1">
    <location>
        <begin position="12"/>
        <end position="48"/>
    </location>
</feature>
<dbReference type="EMBL" id="ML992682">
    <property type="protein sequence ID" value="KAF2210189.1"/>
    <property type="molecule type" value="Genomic_DNA"/>
</dbReference>
<name>A0A6A6F9W3_9PEZI</name>
<proteinExistence type="predicted"/>
<dbReference type="OrthoDB" id="5404599at2759"/>
<protein>
    <recommendedName>
        <fullName evidence="4">Aminoglycoside phosphotransferase domain-containing protein</fullName>
    </recommendedName>
</protein>
<keyword evidence="3" id="KW-1185">Reference proteome</keyword>
<dbReference type="PANTHER" id="PTHR21310">
    <property type="entry name" value="AMINOGLYCOSIDE PHOSPHOTRANSFERASE-RELATED-RELATED"/>
    <property type="match status" value="1"/>
</dbReference>
<dbReference type="InterPro" id="IPR051678">
    <property type="entry name" value="AGP_Transferase"/>
</dbReference>
<feature type="compositionally biased region" description="Basic and acidic residues" evidence="1">
    <location>
        <begin position="32"/>
        <end position="48"/>
    </location>
</feature>
<dbReference type="Proteomes" id="UP000799539">
    <property type="component" value="Unassembled WGS sequence"/>
</dbReference>
<evidence type="ECO:0000256" key="1">
    <source>
        <dbReference type="SAM" id="MobiDB-lite"/>
    </source>
</evidence>
<dbReference type="AlphaFoldDB" id="A0A6A6F9W3"/>
<organism evidence="2 3">
    <name type="scientific">Cercospora zeae-maydis SCOH1-5</name>
    <dbReference type="NCBI Taxonomy" id="717836"/>
    <lineage>
        <taxon>Eukaryota</taxon>
        <taxon>Fungi</taxon>
        <taxon>Dikarya</taxon>
        <taxon>Ascomycota</taxon>
        <taxon>Pezizomycotina</taxon>
        <taxon>Dothideomycetes</taxon>
        <taxon>Dothideomycetidae</taxon>
        <taxon>Mycosphaerellales</taxon>
        <taxon>Mycosphaerellaceae</taxon>
        <taxon>Cercospora</taxon>
    </lineage>
</organism>
<dbReference type="SUPFAM" id="SSF56112">
    <property type="entry name" value="Protein kinase-like (PK-like)"/>
    <property type="match status" value="1"/>
</dbReference>
<dbReference type="PANTHER" id="PTHR21310:SF54">
    <property type="entry name" value="AMINOGLYCOSIDE PHOSPHOTRANSFERASE DOMAIN-CONTAINING PROTEIN"/>
    <property type="match status" value="1"/>
</dbReference>